<protein>
    <submittedName>
        <fullName evidence="3">Uncharacterized protein</fullName>
    </submittedName>
</protein>
<gene>
    <name evidence="3" type="ORF">CTZ28_26060</name>
</gene>
<feature type="transmembrane region" description="Helical" evidence="2">
    <location>
        <begin position="129"/>
        <end position="151"/>
    </location>
</feature>
<name>A0A3M0I2T8_9ACTN</name>
<keyword evidence="2" id="KW-0812">Transmembrane</keyword>
<evidence type="ECO:0000256" key="2">
    <source>
        <dbReference type="SAM" id="Phobius"/>
    </source>
</evidence>
<feature type="transmembrane region" description="Helical" evidence="2">
    <location>
        <begin position="96"/>
        <end position="123"/>
    </location>
</feature>
<evidence type="ECO:0000313" key="4">
    <source>
        <dbReference type="Proteomes" id="UP000270471"/>
    </source>
</evidence>
<keyword evidence="2" id="KW-1133">Transmembrane helix</keyword>
<comment type="caution">
    <text evidence="3">The sequence shown here is derived from an EMBL/GenBank/DDBJ whole genome shotgun (WGS) entry which is preliminary data.</text>
</comment>
<evidence type="ECO:0000313" key="3">
    <source>
        <dbReference type="EMBL" id="RMB83115.1"/>
    </source>
</evidence>
<dbReference type="AlphaFoldDB" id="A0A3M0I2T8"/>
<feature type="transmembrane region" description="Helical" evidence="2">
    <location>
        <begin position="52"/>
        <end position="75"/>
    </location>
</feature>
<feature type="region of interest" description="Disordered" evidence="1">
    <location>
        <begin position="1"/>
        <end position="30"/>
    </location>
</feature>
<feature type="compositionally biased region" description="Basic and acidic residues" evidence="1">
    <location>
        <begin position="9"/>
        <end position="20"/>
    </location>
</feature>
<proteinExistence type="predicted"/>
<accession>A0A3M0I2T8</accession>
<organism evidence="3 4">
    <name type="scientific">Streptomyces shenzhenensis</name>
    <dbReference type="NCBI Taxonomy" id="943815"/>
    <lineage>
        <taxon>Bacteria</taxon>
        <taxon>Bacillati</taxon>
        <taxon>Actinomycetota</taxon>
        <taxon>Actinomycetes</taxon>
        <taxon>Kitasatosporales</taxon>
        <taxon>Streptomycetaceae</taxon>
        <taxon>Streptomyces</taxon>
    </lineage>
</organism>
<keyword evidence="4" id="KW-1185">Reference proteome</keyword>
<dbReference type="EMBL" id="PENI01000018">
    <property type="protein sequence ID" value="RMB83115.1"/>
    <property type="molecule type" value="Genomic_DNA"/>
</dbReference>
<evidence type="ECO:0000256" key="1">
    <source>
        <dbReference type="SAM" id="MobiDB-lite"/>
    </source>
</evidence>
<sequence>MGPDGSYGDFRRTATGRADRGTSGGTMSVGDQHYGYRHQAYTVAPAPERWPAAYLTVVGLLAGLGALADTLVLYLSIFATDNCSAENPAFRCTTSGILTMLGLPWCGLVLAVAASVVPGLIVYRGGGSPWWFLPLGAVPYLASLAGTWLVMTS</sequence>
<reference evidence="3 4" key="1">
    <citation type="submission" date="2017-11" db="EMBL/GenBank/DDBJ databases">
        <title>Draft genome of actinobacteria isolated from guarana (Paullinia cupana (Mart.) Ducke.</title>
        <authorList>
            <person name="Siqueira K.A."/>
            <person name="Liotti R.G."/>
            <person name="Mendes T.A.O."/>
            <person name="Soares M.A."/>
        </authorList>
    </citation>
    <scope>NUCLEOTIDE SEQUENCE [LARGE SCALE GENOMIC DNA]</scope>
    <source>
        <strain evidence="3 4">193</strain>
    </source>
</reference>
<keyword evidence="2" id="KW-0472">Membrane</keyword>
<dbReference type="Proteomes" id="UP000270471">
    <property type="component" value="Unassembled WGS sequence"/>
</dbReference>